<reference evidence="1 2" key="1">
    <citation type="submission" date="2019-12" db="EMBL/GenBank/DDBJ databases">
        <title>Chitinophaga sp. strain ysch24 (GDMCC 1.1355), whole genome shotgun sequence.</title>
        <authorList>
            <person name="Zhang X."/>
        </authorList>
    </citation>
    <scope>NUCLEOTIDE SEQUENCE [LARGE SCALE GENOMIC DNA]</scope>
    <source>
        <strain evidence="2">ysch24</strain>
    </source>
</reference>
<protein>
    <recommendedName>
        <fullName evidence="3">Ava_C0101 and related proteins</fullName>
    </recommendedName>
</protein>
<organism evidence="1 2">
    <name type="scientific">Chitinophaga tropicalis</name>
    <dbReference type="NCBI Taxonomy" id="2683588"/>
    <lineage>
        <taxon>Bacteria</taxon>
        <taxon>Pseudomonadati</taxon>
        <taxon>Bacteroidota</taxon>
        <taxon>Chitinophagia</taxon>
        <taxon>Chitinophagales</taxon>
        <taxon>Chitinophagaceae</taxon>
        <taxon>Chitinophaga</taxon>
    </lineage>
</organism>
<dbReference type="RefSeq" id="WP_157305259.1">
    <property type="nucleotide sequence ID" value="NZ_WRXN01000002.1"/>
</dbReference>
<accession>A0A7K1U0D5</accession>
<comment type="caution">
    <text evidence="1">The sequence shown here is derived from an EMBL/GenBank/DDBJ whole genome shotgun (WGS) entry which is preliminary data.</text>
</comment>
<sequence>MQKTLLKQGKWPVLLFDELKDTLSAVHLWSQIIGKIRLRKMPWLNHSWHVTLYVTSQGLSSGSIPYEHGIFQMDFDFHQHLLIITTSTGKKETVELAPRTIADFYEEVMQKLKAIDISIDIYTIPSEMDGAVPFEEDHVQRPYDRQKMEDYWQALVRVHNVLTRFRSRFTGKCSPVHFFWGAFDLAVTRFSGREAPLHPGQAPNMPAEVMQESYSKEVSSCGFWPGSEQYPHVAFYSYCYPGNEMFGEQSVQPEAAFYSKEMGEYLLHYDVVQQADNPEEILLAFLQSAYEACANTANWDRKSLECDLSRFENEYGCFKQR</sequence>
<dbReference type="AlphaFoldDB" id="A0A7K1U0D5"/>
<keyword evidence="2" id="KW-1185">Reference proteome</keyword>
<proteinExistence type="predicted"/>
<dbReference type="EMBL" id="WRXN01000002">
    <property type="protein sequence ID" value="MVT07834.1"/>
    <property type="molecule type" value="Genomic_DNA"/>
</dbReference>
<gene>
    <name evidence="1" type="ORF">GO493_06140</name>
</gene>
<evidence type="ECO:0000313" key="2">
    <source>
        <dbReference type="Proteomes" id="UP000461730"/>
    </source>
</evidence>
<dbReference type="Proteomes" id="UP000461730">
    <property type="component" value="Unassembled WGS sequence"/>
</dbReference>
<dbReference type="Pfam" id="PF19459">
    <property type="entry name" value="DUF5996"/>
    <property type="match status" value="1"/>
</dbReference>
<evidence type="ECO:0000313" key="1">
    <source>
        <dbReference type="EMBL" id="MVT07834.1"/>
    </source>
</evidence>
<evidence type="ECO:0008006" key="3">
    <source>
        <dbReference type="Google" id="ProtNLM"/>
    </source>
</evidence>
<dbReference type="InterPro" id="IPR046038">
    <property type="entry name" value="DUF5996"/>
</dbReference>
<name>A0A7K1U0D5_9BACT</name>